<evidence type="ECO:0000313" key="2">
    <source>
        <dbReference type="Proteomes" id="UP001458880"/>
    </source>
</evidence>
<keyword evidence="2" id="KW-1185">Reference proteome</keyword>
<comment type="caution">
    <text evidence="1">The sequence shown here is derived from an EMBL/GenBank/DDBJ whole genome shotgun (WGS) entry which is preliminary data.</text>
</comment>
<dbReference type="EMBL" id="JASPKY010000228">
    <property type="protein sequence ID" value="KAK9718415.1"/>
    <property type="molecule type" value="Genomic_DNA"/>
</dbReference>
<dbReference type="Proteomes" id="UP001458880">
    <property type="component" value="Unassembled WGS sequence"/>
</dbReference>
<evidence type="ECO:0000313" key="1">
    <source>
        <dbReference type="EMBL" id="KAK9718415.1"/>
    </source>
</evidence>
<sequence length="85" mass="9578">MAPIKRQKPQWRTACVYVRVLQAIVIVVVLEKLLTPLSDRTQNECLMTETTVEAAILKVLKGNSSNLTDRKEVMIGFQYKNGATD</sequence>
<accession>A0AAW1KHL4</accession>
<gene>
    <name evidence="1" type="ORF">QE152_g23200</name>
</gene>
<dbReference type="AlphaFoldDB" id="A0AAW1KHL4"/>
<organism evidence="1 2">
    <name type="scientific">Popillia japonica</name>
    <name type="common">Japanese beetle</name>
    <dbReference type="NCBI Taxonomy" id="7064"/>
    <lineage>
        <taxon>Eukaryota</taxon>
        <taxon>Metazoa</taxon>
        <taxon>Ecdysozoa</taxon>
        <taxon>Arthropoda</taxon>
        <taxon>Hexapoda</taxon>
        <taxon>Insecta</taxon>
        <taxon>Pterygota</taxon>
        <taxon>Neoptera</taxon>
        <taxon>Endopterygota</taxon>
        <taxon>Coleoptera</taxon>
        <taxon>Polyphaga</taxon>
        <taxon>Scarabaeiformia</taxon>
        <taxon>Scarabaeidae</taxon>
        <taxon>Rutelinae</taxon>
        <taxon>Popillia</taxon>
    </lineage>
</organism>
<name>A0AAW1KHL4_POPJA</name>
<protein>
    <submittedName>
        <fullName evidence="1">Uncharacterized protein</fullName>
    </submittedName>
</protein>
<reference evidence="1 2" key="1">
    <citation type="journal article" date="2024" name="BMC Genomics">
        <title>De novo assembly and annotation of Popillia japonica's genome with initial clues to its potential as an invasive pest.</title>
        <authorList>
            <person name="Cucini C."/>
            <person name="Boschi S."/>
            <person name="Funari R."/>
            <person name="Cardaioli E."/>
            <person name="Iannotti N."/>
            <person name="Marturano G."/>
            <person name="Paoli F."/>
            <person name="Bruttini M."/>
            <person name="Carapelli A."/>
            <person name="Frati F."/>
            <person name="Nardi F."/>
        </authorList>
    </citation>
    <scope>NUCLEOTIDE SEQUENCE [LARGE SCALE GENOMIC DNA]</scope>
    <source>
        <strain evidence="1">DMR45628</strain>
    </source>
</reference>
<proteinExistence type="predicted"/>